<name>A0A7W8ZQG2_9SPHI</name>
<dbReference type="EC" id="3.2.2.9" evidence="2"/>
<evidence type="ECO:0000256" key="2">
    <source>
        <dbReference type="ARBA" id="ARBA00011974"/>
    </source>
</evidence>
<sequence>MSEKIVGIMGAMHEEINSIIKLMTAVEEFTHGRRTYYTGFINGIKSVVVFSRWGKVAAATTVTSLIIKFNITDLIFIGVAGAINPSLKIGDIVIGDQLVQHDMDARPLMDRYEIPLLGITYFTPDQGLVAIAENAIHTIIDNHAQPFIGQHERDRFSLATPKLHKGNIASGDKFFAAQNDKDALFSNLPATLCVEMEGASVAQVCYEYEIPFVILRIISDESNEHSPIDFPDFIINVSSKYSQEIIKNMFTGFE</sequence>
<gene>
    <name evidence="7" type="ORF">HDE68_004031</name>
</gene>
<evidence type="ECO:0000256" key="5">
    <source>
        <dbReference type="ARBA" id="ARBA00023167"/>
    </source>
</evidence>
<organism evidence="7 8">
    <name type="scientific">Pedobacter cryoconitis</name>
    <dbReference type="NCBI Taxonomy" id="188932"/>
    <lineage>
        <taxon>Bacteria</taxon>
        <taxon>Pseudomonadati</taxon>
        <taxon>Bacteroidota</taxon>
        <taxon>Sphingobacteriia</taxon>
        <taxon>Sphingobacteriales</taxon>
        <taxon>Sphingobacteriaceae</taxon>
        <taxon>Pedobacter</taxon>
    </lineage>
</organism>
<feature type="domain" description="Nucleoside phosphorylase" evidence="6">
    <location>
        <begin position="6"/>
        <end position="248"/>
    </location>
</feature>
<proteinExistence type="predicted"/>
<dbReference type="Gene3D" id="3.40.50.1580">
    <property type="entry name" value="Nucleoside phosphorylase domain"/>
    <property type="match status" value="1"/>
</dbReference>
<evidence type="ECO:0000313" key="8">
    <source>
        <dbReference type="Proteomes" id="UP000537204"/>
    </source>
</evidence>
<dbReference type="GO" id="GO:0005829">
    <property type="term" value="C:cytosol"/>
    <property type="evidence" value="ECO:0007669"/>
    <property type="project" value="TreeGrafter"/>
</dbReference>
<comment type="caution">
    <text evidence="7">The sequence shown here is derived from an EMBL/GenBank/DDBJ whole genome shotgun (WGS) entry which is preliminary data.</text>
</comment>
<dbReference type="GO" id="GO:0008930">
    <property type="term" value="F:methylthioadenosine nucleosidase activity"/>
    <property type="evidence" value="ECO:0007669"/>
    <property type="project" value="InterPro"/>
</dbReference>
<dbReference type="EMBL" id="JACHCE010000007">
    <property type="protein sequence ID" value="MBB5638105.1"/>
    <property type="molecule type" value="Genomic_DNA"/>
</dbReference>
<evidence type="ECO:0000313" key="7">
    <source>
        <dbReference type="EMBL" id="MBB5638105.1"/>
    </source>
</evidence>
<accession>A0A7W8ZQG2</accession>
<evidence type="ECO:0000256" key="1">
    <source>
        <dbReference type="ARBA" id="ARBA00004945"/>
    </source>
</evidence>
<reference evidence="7 8" key="1">
    <citation type="submission" date="2020-08" db="EMBL/GenBank/DDBJ databases">
        <title>Genomic Encyclopedia of Type Strains, Phase IV (KMG-V): Genome sequencing to study the core and pangenomes of soil and plant-associated prokaryotes.</title>
        <authorList>
            <person name="Whitman W."/>
        </authorList>
    </citation>
    <scope>NUCLEOTIDE SEQUENCE [LARGE SCALE GENOMIC DNA]</scope>
    <source>
        <strain evidence="7 8">S3M1</strain>
    </source>
</reference>
<dbReference type="GO" id="GO:0019509">
    <property type="term" value="P:L-methionine salvage from methylthioadenosine"/>
    <property type="evidence" value="ECO:0007669"/>
    <property type="project" value="UniProtKB-UniPathway"/>
</dbReference>
<dbReference type="PANTHER" id="PTHR46832:SF1">
    <property type="entry name" value="5'-METHYLTHIOADENOSINE_S-ADENOSYLHOMOCYSTEINE NUCLEOSIDASE"/>
    <property type="match status" value="1"/>
</dbReference>
<dbReference type="InterPro" id="IPR010049">
    <property type="entry name" value="MTA_SAH_Nsdase"/>
</dbReference>
<keyword evidence="4 7" id="KW-0378">Hydrolase</keyword>
<dbReference type="PANTHER" id="PTHR46832">
    <property type="entry name" value="5'-METHYLTHIOADENOSINE/S-ADENOSYLHOMOCYSTEINE NUCLEOSIDASE"/>
    <property type="match status" value="1"/>
</dbReference>
<dbReference type="Pfam" id="PF01048">
    <property type="entry name" value="PNP_UDP_1"/>
    <property type="match status" value="1"/>
</dbReference>
<protein>
    <recommendedName>
        <fullName evidence="2">adenosylhomocysteine nucleosidase</fullName>
        <ecNumber evidence="2">3.2.2.9</ecNumber>
    </recommendedName>
</protein>
<dbReference type="NCBIfam" id="NF004079">
    <property type="entry name" value="PRK05584.1"/>
    <property type="match status" value="1"/>
</dbReference>
<evidence type="ECO:0000256" key="4">
    <source>
        <dbReference type="ARBA" id="ARBA00022801"/>
    </source>
</evidence>
<evidence type="ECO:0000259" key="6">
    <source>
        <dbReference type="Pfam" id="PF01048"/>
    </source>
</evidence>
<dbReference type="UniPathway" id="UPA00904">
    <property type="reaction ID" value="UER00871"/>
</dbReference>
<dbReference type="GO" id="GO:0008782">
    <property type="term" value="F:adenosylhomocysteine nucleosidase activity"/>
    <property type="evidence" value="ECO:0007669"/>
    <property type="project" value="UniProtKB-EC"/>
</dbReference>
<keyword evidence="3" id="KW-0028">Amino-acid biosynthesis</keyword>
<keyword evidence="7" id="KW-0326">Glycosidase</keyword>
<dbReference type="NCBIfam" id="TIGR01704">
    <property type="entry name" value="MTA_SAH-Nsdase"/>
    <property type="match status" value="1"/>
</dbReference>
<dbReference type="GO" id="GO:0009164">
    <property type="term" value="P:nucleoside catabolic process"/>
    <property type="evidence" value="ECO:0007669"/>
    <property type="project" value="InterPro"/>
</dbReference>
<dbReference type="InterPro" id="IPR035994">
    <property type="entry name" value="Nucleoside_phosphorylase_sf"/>
</dbReference>
<keyword evidence="5" id="KW-0486">Methionine biosynthesis</keyword>
<dbReference type="SUPFAM" id="SSF53167">
    <property type="entry name" value="Purine and uridine phosphorylases"/>
    <property type="match status" value="1"/>
</dbReference>
<dbReference type="Proteomes" id="UP000537204">
    <property type="component" value="Unassembled WGS sequence"/>
</dbReference>
<dbReference type="AlphaFoldDB" id="A0A7W8ZQG2"/>
<dbReference type="GO" id="GO:0019284">
    <property type="term" value="P:L-methionine salvage from S-adenosylmethionine"/>
    <property type="evidence" value="ECO:0007669"/>
    <property type="project" value="TreeGrafter"/>
</dbReference>
<comment type="pathway">
    <text evidence="1">Amino-acid biosynthesis; L-methionine biosynthesis via salvage pathway; S-methyl-5-thio-alpha-D-ribose 1-phosphate from S-methyl-5'-thioadenosine (hydrolase route): step 1/2.</text>
</comment>
<dbReference type="InterPro" id="IPR000845">
    <property type="entry name" value="Nucleoside_phosphorylase_d"/>
</dbReference>
<dbReference type="RefSeq" id="WP_183883949.1">
    <property type="nucleotide sequence ID" value="NZ_JACHCE010000007.1"/>
</dbReference>
<dbReference type="CDD" id="cd09008">
    <property type="entry name" value="MTAN"/>
    <property type="match status" value="1"/>
</dbReference>
<evidence type="ECO:0000256" key="3">
    <source>
        <dbReference type="ARBA" id="ARBA00022605"/>
    </source>
</evidence>